<evidence type="ECO:0000313" key="2">
    <source>
        <dbReference type="EMBL" id="MEI5907320.1"/>
    </source>
</evidence>
<comment type="caution">
    <text evidence="2">The sequence shown here is derived from an EMBL/GenBank/DDBJ whole genome shotgun (WGS) entry which is preliminary data.</text>
</comment>
<gene>
    <name evidence="2" type="ORF">WAK64_09645</name>
</gene>
<keyword evidence="3" id="KW-1185">Reference proteome</keyword>
<name>A0ABU8HD96_9BACI</name>
<organism evidence="2 3">
    <name type="scientific">Bacillus spongiae</name>
    <dbReference type="NCBI Taxonomy" id="2683610"/>
    <lineage>
        <taxon>Bacteria</taxon>
        <taxon>Bacillati</taxon>
        <taxon>Bacillota</taxon>
        <taxon>Bacilli</taxon>
        <taxon>Bacillales</taxon>
        <taxon>Bacillaceae</taxon>
        <taxon>Bacillus</taxon>
    </lineage>
</organism>
<dbReference type="Proteomes" id="UP001312865">
    <property type="component" value="Unassembled WGS sequence"/>
</dbReference>
<protein>
    <recommendedName>
        <fullName evidence="4">YqzM family protein</fullName>
    </recommendedName>
</protein>
<dbReference type="EMBL" id="JBBAXC010000006">
    <property type="protein sequence ID" value="MEI5907320.1"/>
    <property type="molecule type" value="Genomic_DNA"/>
</dbReference>
<proteinExistence type="predicted"/>
<keyword evidence="1" id="KW-0472">Membrane</keyword>
<evidence type="ECO:0000256" key="1">
    <source>
        <dbReference type="SAM" id="Phobius"/>
    </source>
</evidence>
<reference evidence="2 3" key="1">
    <citation type="journal article" date="2018" name="J. Microbiol.">
        <title>Bacillus spongiae sp. nov., isolated from sponge of Jeju Island.</title>
        <authorList>
            <person name="Lee G.E."/>
            <person name="Im W.T."/>
            <person name="Park J.S."/>
        </authorList>
    </citation>
    <scope>NUCLEOTIDE SEQUENCE [LARGE SCALE GENOMIC DNA]</scope>
    <source>
        <strain evidence="2 3">135PIL107-10</strain>
    </source>
</reference>
<evidence type="ECO:0000313" key="3">
    <source>
        <dbReference type="Proteomes" id="UP001312865"/>
    </source>
</evidence>
<feature type="transmembrane region" description="Helical" evidence="1">
    <location>
        <begin position="26"/>
        <end position="46"/>
    </location>
</feature>
<keyword evidence="1" id="KW-1133">Transmembrane helix</keyword>
<keyword evidence="1" id="KW-0812">Transmembrane</keyword>
<evidence type="ECO:0008006" key="4">
    <source>
        <dbReference type="Google" id="ProtNLM"/>
    </source>
</evidence>
<sequence length="47" mass="5703">MTYWKERIVEEFEKEDGMVMKTMRNIISVTFISFLFCFIALFILMLS</sequence>
<dbReference type="RefSeq" id="WP_336586750.1">
    <property type="nucleotide sequence ID" value="NZ_JBBAXC010000006.1"/>
</dbReference>
<accession>A0ABU8HD96</accession>